<gene>
    <name evidence="1" type="ORF">JVT61DRAFT_14713</name>
</gene>
<dbReference type="Proteomes" id="UP000683000">
    <property type="component" value="Unassembled WGS sequence"/>
</dbReference>
<evidence type="ECO:0000313" key="2">
    <source>
        <dbReference type="Proteomes" id="UP000683000"/>
    </source>
</evidence>
<evidence type="ECO:0000313" key="1">
    <source>
        <dbReference type="EMBL" id="KAG6377924.1"/>
    </source>
</evidence>
<dbReference type="EMBL" id="JAGFBS010000008">
    <property type="protein sequence ID" value="KAG6377924.1"/>
    <property type="molecule type" value="Genomic_DNA"/>
</dbReference>
<protein>
    <submittedName>
        <fullName evidence="1">Uncharacterized protein</fullName>
    </submittedName>
</protein>
<sequence length="90" mass="9984">MRNFGANGDPDSPFLGLGSDNPQPWTLAVKTPATVAHTVAILATILRLLHRWRLSRFSWEDTWATLALICDIGCLASVWMQVSRGNCEFP</sequence>
<reference evidence="1" key="1">
    <citation type="submission" date="2021-03" db="EMBL/GenBank/DDBJ databases">
        <title>Evolutionary innovations through gain and loss of genes in the ectomycorrhizal Boletales.</title>
        <authorList>
            <person name="Wu G."/>
            <person name="Miyauchi S."/>
            <person name="Morin E."/>
            <person name="Yang Z.-L."/>
            <person name="Xu J."/>
            <person name="Martin F.M."/>
        </authorList>
    </citation>
    <scope>NUCLEOTIDE SEQUENCE</scope>
    <source>
        <strain evidence="1">BR01</strain>
    </source>
</reference>
<dbReference type="AlphaFoldDB" id="A0A8I2YTV6"/>
<comment type="caution">
    <text evidence="1">The sequence shown here is derived from an EMBL/GenBank/DDBJ whole genome shotgun (WGS) entry which is preliminary data.</text>
</comment>
<name>A0A8I2YTV6_9AGAM</name>
<organism evidence="1 2">
    <name type="scientific">Boletus reticuloceps</name>
    <dbReference type="NCBI Taxonomy" id="495285"/>
    <lineage>
        <taxon>Eukaryota</taxon>
        <taxon>Fungi</taxon>
        <taxon>Dikarya</taxon>
        <taxon>Basidiomycota</taxon>
        <taxon>Agaricomycotina</taxon>
        <taxon>Agaricomycetes</taxon>
        <taxon>Agaricomycetidae</taxon>
        <taxon>Boletales</taxon>
        <taxon>Boletineae</taxon>
        <taxon>Boletaceae</taxon>
        <taxon>Boletoideae</taxon>
        <taxon>Boletus</taxon>
    </lineage>
</organism>
<dbReference type="OrthoDB" id="444631at2759"/>
<proteinExistence type="predicted"/>
<keyword evidence="2" id="KW-1185">Reference proteome</keyword>
<accession>A0A8I2YTV6</accession>